<dbReference type="Gramene" id="Psat05G0185700-T1">
    <property type="protein sequence ID" value="KAI5404846.1"/>
    <property type="gene ID" value="KIW84_051857"/>
</dbReference>
<dbReference type="GO" id="GO:0005634">
    <property type="term" value="C:nucleus"/>
    <property type="evidence" value="ECO:0007669"/>
    <property type="project" value="UniProtKB-SubCell"/>
</dbReference>
<dbReference type="Pfam" id="PF13771">
    <property type="entry name" value="zf-HC5HC2H"/>
    <property type="match status" value="1"/>
</dbReference>
<proteinExistence type="predicted"/>
<evidence type="ECO:0000256" key="1">
    <source>
        <dbReference type="ARBA" id="ARBA00004123"/>
    </source>
</evidence>
<keyword evidence="7" id="KW-0234">DNA repair</keyword>
<evidence type="ECO:0000259" key="9">
    <source>
        <dbReference type="PROSITE" id="PS51805"/>
    </source>
</evidence>
<dbReference type="Gene3D" id="3.30.40.10">
    <property type="entry name" value="Zinc/RING finger domain, C3HC4 (zinc finger)"/>
    <property type="match status" value="1"/>
</dbReference>
<evidence type="ECO:0000313" key="10">
    <source>
        <dbReference type="EMBL" id="KAI5404846.1"/>
    </source>
</evidence>
<name>A0A9D4WM49_PEA</name>
<keyword evidence="8" id="KW-0539">Nucleus</keyword>
<comment type="caution">
    <text evidence="10">The sequence shown here is derived from an EMBL/GenBank/DDBJ whole genome shotgun (WGS) entry which is preliminary data.</text>
</comment>
<dbReference type="PANTHER" id="PTHR13763:SF9">
    <property type="entry name" value="BRCA1-ASSOCIATED RING DOMAIN PROTEIN 1"/>
    <property type="match status" value="1"/>
</dbReference>
<keyword evidence="2" id="KW-0479">Metal-binding</keyword>
<protein>
    <recommendedName>
        <fullName evidence="9">PHD-type domain-containing protein</fullName>
    </recommendedName>
</protein>
<evidence type="ECO:0000256" key="8">
    <source>
        <dbReference type="ARBA" id="ARBA00023242"/>
    </source>
</evidence>
<evidence type="ECO:0000256" key="7">
    <source>
        <dbReference type="ARBA" id="ARBA00023204"/>
    </source>
</evidence>
<keyword evidence="6" id="KW-0862">Zinc</keyword>
<dbReference type="PROSITE" id="PS51805">
    <property type="entry name" value="EPHD"/>
    <property type="match status" value="1"/>
</dbReference>
<dbReference type="InterPro" id="IPR031099">
    <property type="entry name" value="BRCA1-associated"/>
</dbReference>
<dbReference type="InterPro" id="IPR034732">
    <property type="entry name" value="EPHD"/>
</dbReference>
<accession>A0A9D4WM49</accession>
<dbReference type="GO" id="GO:0000724">
    <property type="term" value="P:double-strand break repair via homologous recombination"/>
    <property type="evidence" value="ECO:0007669"/>
    <property type="project" value="TreeGrafter"/>
</dbReference>
<sequence length="523" mass="58735">MVSLNQFYCNELPSLIHQRNPNPFITTQELSKLMQWKLTRGKWRPRLLDFVSSIEDAVVKRSSEKAFESLPDVEKAISELSALKGVGPATASAVLAAFAPNLTPFMSDEPLNVVKSEYSSLKSATTGKSDLKERMAKFRSESSASENEGLVRGIKKQKNLTNGDAIIQQSTSYHNKLVDYRHDLDLKSEKDPGLIIPSNAPNDLCPSTSMCSFCQSFNISEATGSMLHYEEGILVTGDAAMQPNVVHVHKVCIDWAPQVYFVGETVKNLKKEVARGAKLKCTQCGLKGAALGCFVKSCKRTYHVPCAMSISTCRWDHVDYLLLCPSHSNVKFPSENSSHKKKSTQKHSVSSQLFITEEWQKIEVDGRGDFRLGEKLKMLKVSLRWWKRVVFGWVDLRVEELVGDLIDLDSLLVSSSRVVAVGLPKGLQFKCMIDLDIWPLEKEFSKDEIKEVIWNCDGLSCFMEYAVENGNFKGFKINDEEKVHILQFADDTIIFGDGGRDDLWCIKAILRGFEMTSGMRVNF</sequence>
<evidence type="ECO:0000256" key="2">
    <source>
        <dbReference type="ARBA" id="ARBA00022723"/>
    </source>
</evidence>
<evidence type="ECO:0000256" key="5">
    <source>
        <dbReference type="ARBA" id="ARBA00022771"/>
    </source>
</evidence>
<dbReference type="GO" id="GO:0045944">
    <property type="term" value="P:positive regulation of transcription by RNA polymerase II"/>
    <property type="evidence" value="ECO:0007669"/>
    <property type="project" value="TreeGrafter"/>
</dbReference>
<dbReference type="GO" id="GO:0008270">
    <property type="term" value="F:zinc ion binding"/>
    <property type="evidence" value="ECO:0007669"/>
    <property type="project" value="UniProtKB-KW"/>
</dbReference>
<evidence type="ECO:0000256" key="3">
    <source>
        <dbReference type="ARBA" id="ARBA00022737"/>
    </source>
</evidence>
<keyword evidence="11" id="KW-1185">Reference proteome</keyword>
<evidence type="ECO:0000256" key="4">
    <source>
        <dbReference type="ARBA" id="ARBA00022763"/>
    </source>
</evidence>
<dbReference type="InterPro" id="IPR013083">
    <property type="entry name" value="Znf_RING/FYVE/PHD"/>
</dbReference>
<keyword evidence="4" id="KW-0227">DNA damage</keyword>
<gene>
    <name evidence="10" type="ORF">KIW84_051857</name>
</gene>
<dbReference type="PANTHER" id="PTHR13763">
    <property type="entry name" value="BREAST CANCER TYPE 1 SUSCEPTIBILITY PROTEIN BRCA1"/>
    <property type="match status" value="1"/>
</dbReference>
<dbReference type="Proteomes" id="UP001058974">
    <property type="component" value="Chromosome 5"/>
</dbReference>
<keyword evidence="5" id="KW-0863">Zinc-finger</keyword>
<dbReference type="EMBL" id="JAMSHJ010000005">
    <property type="protein sequence ID" value="KAI5404846.1"/>
    <property type="molecule type" value="Genomic_DNA"/>
</dbReference>
<dbReference type="AlphaFoldDB" id="A0A9D4WM49"/>
<organism evidence="10 11">
    <name type="scientific">Pisum sativum</name>
    <name type="common">Garden pea</name>
    <name type="synonym">Lathyrus oleraceus</name>
    <dbReference type="NCBI Taxonomy" id="3888"/>
    <lineage>
        <taxon>Eukaryota</taxon>
        <taxon>Viridiplantae</taxon>
        <taxon>Streptophyta</taxon>
        <taxon>Embryophyta</taxon>
        <taxon>Tracheophyta</taxon>
        <taxon>Spermatophyta</taxon>
        <taxon>Magnoliopsida</taxon>
        <taxon>eudicotyledons</taxon>
        <taxon>Gunneridae</taxon>
        <taxon>Pentapetalae</taxon>
        <taxon>rosids</taxon>
        <taxon>fabids</taxon>
        <taxon>Fabales</taxon>
        <taxon>Fabaceae</taxon>
        <taxon>Papilionoideae</taxon>
        <taxon>50 kb inversion clade</taxon>
        <taxon>NPAAA clade</taxon>
        <taxon>Hologalegina</taxon>
        <taxon>IRL clade</taxon>
        <taxon>Fabeae</taxon>
        <taxon>Lathyrus</taxon>
    </lineage>
</organism>
<evidence type="ECO:0000313" key="11">
    <source>
        <dbReference type="Proteomes" id="UP001058974"/>
    </source>
</evidence>
<evidence type="ECO:0000256" key="6">
    <source>
        <dbReference type="ARBA" id="ARBA00022833"/>
    </source>
</evidence>
<feature type="domain" description="PHD-type" evidence="9">
    <location>
        <begin position="208"/>
        <end position="328"/>
    </location>
</feature>
<dbReference type="GO" id="GO:0004842">
    <property type="term" value="F:ubiquitin-protein transferase activity"/>
    <property type="evidence" value="ECO:0007669"/>
    <property type="project" value="TreeGrafter"/>
</dbReference>
<comment type="subcellular location">
    <subcellularLocation>
        <location evidence="1">Nucleus</location>
    </subcellularLocation>
</comment>
<reference evidence="10 11" key="1">
    <citation type="journal article" date="2022" name="Nat. Genet.">
        <title>Improved pea reference genome and pan-genome highlight genomic features and evolutionary characteristics.</title>
        <authorList>
            <person name="Yang T."/>
            <person name="Liu R."/>
            <person name="Luo Y."/>
            <person name="Hu S."/>
            <person name="Wang D."/>
            <person name="Wang C."/>
            <person name="Pandey M.K."/>
            <person name="Ge S."/>
            <person name="Xu Q."/>
            <person name="Li N."/>
            <person name="Li G."/>
            <person name="Huang Y."/>
            <person name="Saxena R.K."/>
            <person name="Ji Y."/>
            <person name="Li M."/>
            <person name="Yan X."/>
            <person name="He Y."/>
            <person name="Liu Y."/>
            <person name="Wang X."/>
            <person name="Xiang C."/>
            <person name="Varshney R.K."/>
            <person name="Ding H."/>
            <person name="Gao S."/>
            <person name="Zong X."/>
        </authorList>
    </citation>
    <scope>NUCLEOTIDE SEQUENCE [LARGE SCALE GENOMIC DNA]</scope>
    <source>
        <strain evidence="10 11">cv. Zhongwan 6</strain>
    </source>
</reference>
<keyword evidence="3" id="KW-0677">Repeat</keyword>